<dbReference type="Gramene" id="Pp3c5_19350V3.2">
    <property type="protein sequence ID" value="PAC:32952993.CDS.1"/>
    <property type="gene ID" value="Pp3c5_19350"/>
</dbReference>
<sequence>MDLRPQFLIKQPSPEILALTYHSYNRLLALDRQDFVNQGVPDERELGQCVRFLVLETNFHKTSFRKLLFKNVFGIVTSHYSS</sequence>
<dbReference type="Proteomes" id="UP000006727">
    <property type="component" value="Chromosome 5"/>
</dbReference>
<reference evidence="1 2" key="1">
    <citation type="journal article" date="2008" name="Science">
        <title>The Physcomitrella genome reveals evolutionary insights into the conquest of land by plants.</title>
        <authorList>
            <person name="Rensing S."/>
            <person name="Lang D."/>
            <person name="Zimmer A."/>
            <person name="Terry A."/>
            <person name="Salamov A."/>
            <person name="Shapiro H."/>
            <person name="Nishiyama T."/>
            <person name="Perroud P.-F."/>
            <person name="Lindquist E."/>
            <person name="Kamisugi Y."/>
            <person name="Tanahashi T."/>
            <person name="Sakakibara K."/>
            <person name="Fujita T."/>
            <person name="Oishi K."/>
            <person name="Shin-I T."/>
            <person name="Kuroki Y."/>
            <person name="Toyoda A."/>
            <person name="Suzuki Y."/>
            <person name="Hashimoto A."/>
            <person name="Yamaguchi K."/>
            <person name="Sugano A."/>
            <person name="Kohara Y."/>
            <person name="Fujiyama A."/>
            <person name="Anterola A."/>
            <person name="Aoki S."/>
            <person name="Ashton N."/>
            <person name="Barbazuk W.B."/>
            <person name="Barker E."/>
            <person name="Bennetzen J."/>
            <person name="Bezanilla M."/>
            <person name="Blankenship R."/>
            <person name="Cho S.H."/>
            <person name="Dutcher S."/>
            <person name="Estelle M."/>
            <person name="Fawcett J.A."/>
            <person name="Gundlach H."/>
            <person name="Hanada K."/>
            <person name="Heyl A."/>
            <person name="Hicks K.A."/>
            <person name="Hugh J."/>
            <person name="Lohr M."/>
            <person name="Mayer K."/>
            <person name="Melkozernov A."/>
            <person name="Murata T."/>
            <person name="Nelson D."/>
            <person name="Pils B."/>
            <person name="Prigge M."/>
            <person name="Reiss B."/>
            <person name="Renner T."/>
            <person name="Rombauts S."/>
            <person name="Rushton P."/>
            <person name="Sanderfoot A."/>
            <person name="Schween G."/>
            <person name="Shiu S.-H."/>
            <person name="Stueber K."/>
            <person name="Theodoulou F.L."/>
            <person name="Tu H."/>
            <person name="Van de Peer Y."/>
            <person name="Verrier P.J."/>
            <person name="Waters E."/>
            <person name="Wood A."/>
            <person name="Yang L."/>
            <person name="Cove D."/>
            <person name="Cuming A."/>
            <person name="Hasebe M."/>
            <person name="Lucas S."/>
            <person name="Mishler D.B."/>
            <person name="Reski R."/>
            <person name="Grigoriev I."/>
            <person name="Quatrano R.S."/>
            <person name="Boore J.L."/>
        </authorList>
    </citation>
    <scope>NUCLEOTIDE SEQUENCE [LARGE SCALE GENOMIC DNA]</scope>
    <source>
        <strain evidence="1 2">cv. Gransden 2004</strain>
    </source>
</reference>
<name>A0A7I3ZH60_PHYPA</name>
<accession>A0A7I3ZH60</accession>
<dbReference type="AlphaFoldDB" id="A0A7I3ZH60"/>
<organism evidence="1 2">
    <name type="scientific">Physcomitrium patens</name>
    <name type="common">Spreading-leaved earth moss</name>
    <name type="synonym">Physcomitrella patens</name>
    <dbReference type="NCBI Taxonomy" id="3218"/>
    <lineage>
        <taxon>Eukaryota</taxon>
        <taxon>Viridiplantae</taxon>
        <taxon>Streptophyta</taxon>
        <taxon>Embryophyta</taxon>
        <taxon>Bryophyta</taxon>
        <taxon>Bryophytina</taxon>
        <taxon>Bryopsida</taxon>
        <taxon>Funariidae</taxon>
        <taxon>Funariales</taxon>
        <taxon>Funariaceae</taxon>
        <taxon>Physcomitrium</taxon>
    </lineage>
</organism>
<keyword evidence="2" id="KW-1185">Reference proteome</keyword>
<proteinExistence type="predicted"/>
<reference evidence="1" key="3">
    <citation type="submission" date="2020-12" db="UniProtKB">
        <authorList>
            <consortium name="EnsemblPlants"/>
        </authorList>
    </citation>
    <scope>IDENTIFICATION</scope>
</reference>
<evidence type="ECO:0000313" key="1">
    <source>
        <dbReference type="EnsemblPlants" id="PAC:32952993.CDS.1"/>
    </source>
</evidence>
<reference evidence="1 2" key="2">
    <citation type="journal article" date="2018" name="Plant J.">
        <title>The Physcomitrella patens chromosome-scale assembly reveals moss genome structure and evolution.</title>
        <authorList>
            <person name="Lang D."/>
            <person name="Ullrich K.K."/>
            <person name="Murat F."/>
            <person name="Fuchs J."/>
            <person name="Jenkins J."/>
            <person name="Haas F.B."/>
            <person name="Piednoel M."/>
            <person name="Gundlach H."/>
            <person name="Van Bel M."/>
            <person name="Meyberg R."/>
            <person name="Vives C."/>
            <person name="Morata J."/>
            <person name="Symeonidi A."/>
            <person name="Hiss M."/>
            <person name="Muchero W."/>
            <person name="Kamisugi Y."/>
            <person name="Saleh O."/>
            <person name="Blanc G."/>
            <person name="Decker E.L."/>
            <person name="van Gessel N."/>
            <person name="Grimwood J."/>
            <person name="Hayes R.D."/>
            <person name="Graham S.W."/>
            <person name="Gunter L.E."/>
            <person name="McDaniel S.F."/>
            <person name="Hoernstein S.N.W."/>
            <person name="Larsson A."/>
            <person name="Li F.W."/>
            <person name="Perroud P.F."/>
            <person name="Phillips J."/>
            <person name="Ranjan P."/>
            <person name="Rokshar D.S."/>
            <person name="Rothfels C.J."/>
            <person name="Schneider L."/>
            <person name="Shu S."/>
            <person name="Stevenson D.W."/>
            <person name="Thummler F."/>
            <person name="Tillich M."/>
            <person name="Villarreal Aguilar J.C."/>
            <person name="Widiez T."/>
            <person name="Wong G.K."/>
            <person name="Wymore A."/>
            <person name="Zhang Y."/>
            <person name="Zimmer A.D."/>
            <person name="Quatrano R.S."/>
            <person name="Mayer K.F.X."/>
            <person name="Goodstein D."/>
            <person name="Casacuberta J.M."/>
            <person name="Vandepoele K."/>
            <person name="Reski R."/>
            <person name="Cuming A.C."/>
            <person name="Tuskan G.A."/>
            <person name="Maumus F."/>
            <person name="Salse J."/>
            <person name="Schmutz J."/>
            <person name="Rensing S.A."/>
        </authorList>
    </citation>
    <scope>NUCLEOTIDE SEQUENCE [LARGE SCALE GENOMIC DNA]</scope>
    <source>
        <strain evidence="1 2">cv. Gransden 2004</strain>
    </source>
</reference>
<protein>
    <submittedName>
        <fullName evidence="1">Uncharacterized protein</fullName>
    </submittedName>
</protein>
<dbReference type="EMBL" id="ABEU02000005">
    <property type="status" value="NOT_ANNOTATED_CDS"/>
    <property type="molecule type" value="Genomic_DNA"/>
</dbReference>
<dbReference type="EnsemblPlants" id="Pp3c5_19350V3.2">
    <property type="protein sequence ID" value="PAC:32952993.CDS.1"/>
    <property type="gene ID" value="Pp3c5_19350"/>
</dbReference>
<evidence type="ECO:0000313" key="2">
    <source>
        <dbReference type="Proteomes" id="UP000006727"/>
    </source>
</evidence>